<evidence type="ECO:0000256" key="1">
    <source>
        <dbReference type="SAM" id="SignalP"/>
    </source>
</evidence>
<dbReference type="EMBL" id="JANBPU010000253">
    <property type="protein sequence ID" value="KAJ1913571.1"/>
    <property type="molecule type" value="Genomic_DNA"/>
</dbReference>
<comment type="caution">
    <text evidence="2">The sequence shown here is derived from an EMBL/GenBank/DDBJ whole genome shotgun (WGS) entry which is preliminary data.</text>
</comment>
<reference evidence="2" key="1">
    <citation type="submission" date="2022-07" db="EMBL/GenBank/DDBJ databases">
        <title>Phylogenomic reconstructions and comparative analyses of Kickxellomycotina fungi.</title>
        <authorList>
            <person name="Reynolds N.K."/>
            <person name="Stajich J.E."/>
            <person name="Barry K."/>
            <person name="Grigoriev I.V."/>
            <person name="Crous P."/>
            <person name="Smith M.E."/>
        </authorList>
    </citation>
    <scope>NUCLEOTIDE SEQUENCE</scope>
    <source>
        <strain evidence="2">NBRC 100468</strain>
    </source>
</reference>
<gene>
    <name evidence="2" type="ORF">H4219_005150</name>
</gene>
<evidence type="ECO:0000313" key="2">
    <source>
        <dbReference type="EMBL" id="KAJ1913571.1"/>
    </source>
</evidence>
<evidence type="ECO:0000313" key="3">
    <source>
        <dbReference type="Proteomes" id="UP001150538"/>
    </source>
</evidence>
<accession>A0A9W7ZUT2</accession>
<feature type="chain" id="PRO_5040740552" evidence="1">
    <location>
        <begin position="17"/>
        <end position="101"/>
    </location>
</feature>
<feature type="signal peptide" evidence="1">
    <location>
        <begin position="1"/>
        <end position="16"/>
    </location>
</feature>
<keyword evidence="3" id="KW-1185">Reference proteome</keyword>
<keyword evidence="1" id="KW-0732">Signal</keyword>
<sequence length="101" mass="10814">MKQVLYLALLATTAYGWCYPWQSSGTINVCKKEGKQDCRGVSSGDTCVNLNGGPFVSGFAGQNEACKIFSDVDCKGTSNPVDQAGWSKFAFNARSVECPCV</sequence>
<dbReference type="Proteomes" id="UP001150538">
    <property type="component" value="Unassembled WGS sequence"/>
</dbReference>
<organism evidence="2 3">
    <name type="scientific">Mycoemilia scoparia</name>
    <dbReference type="NCBI Taxonomy" id="417184"/>
    <lineage>
        <taxon>Eukaryota</taxon>
        <taxon>Fungi</taxon>
        <taxon>Fungi incertae sedis</taxon>
        <taxon>Zoopagomycota</taxon>
        <taxon>Kickxellomycotina</taxon>
        <taxon>Kickxellomycetes</taxon>
        <taxon>Kickxellales</taxon>
        <taxon>Kickxellaceae</taxon>
        <taxon>Mycoemilia</taxon>
    </lineage>
</organism>
<proteinExistence type="predicted"/>
<dbReference type="AlphaFoldDB" id="A0A9W7ZUT2"/>
<name>A0A9W7ZUT2_9FUNG</name>
<protein>
    <submittedName>
        <fullName evidence="2">Uncharacterized protein</fullName>
    </submittedName>
</protein>
<dbReference type="OrthoDB" id="5135415at2759"/>